<organism evidence="2 4">
    <name type="scientific">Bacillus paralicheniformis</name>
    <dbReference type="NCBI Taxonomy" id="1648923"/>
    <lineage>
        <taxon>Bacteria</taxon>
        <taxon>Bacillati</taxon>
        <taxon>Bacillota</taxon>
        <taxon>Bacilli</taxon>
        <taxon>Bacillales</taxon>
        <taxon>Bacillaceae</taxon>
        <taxon>Bacillus</taxon>
    </lineage>
</organism>
<dbReference type="GO" id="GO:0003676">
    <property type="term" value="F:nucleic acid binding"/>
    <property type="evidence" value="ECO:0007669"/>
    <property type="project" value="InterPro"/>
</dbReference>
<gene>
    <name evidence="2" type="ORF">B4121_2340</name>
    <name evidence="3" type="ORF">CHCC15381_1478</name>
</gene>
<dbReference type="RefSeq" id="WP_020450488.1">
    <property type="nucleotide sequence ID" value="NZ_AP023088.1"/>
</dbReference>
<evidence type="ECO:0000313" key="4">
    <source>
        <dbReference type="Proteomes" id="UP000185604"/>
    </source>
</evidence>
<reference evidence="3 5" key="2">
    <citation type="submission" date="2019-06" db="EMBL/GenBank/DDBJ databases">
        <title>Genome sequence analysis of &gt;100 Bacillus licheniformis strains suggests intrinsic resistance to this species.</title>
        <authorList>
            <person name="Wels M."/>
            <person name="Siezen R.J."/>
            <person name="Johansen E."/>
            <person name="Stuer-Lauridsen B."/>
            <person name="Bjerre K."/>
            <person name="Nielsen B.K.K."/>
        </authorList>
    </citation>
    <scope>NUCLEOTIDE SEQUENCE [LARGE SCALE GENOMIC DNA]</scope>
    <source>
        <strain evidence="3 5">BAC-15381</strain>
    </source>
</reference>
<dbReference type="InterPro" id="IPR043714">
    <property type="entry name" value="DUF5655"/>
</dbReference>
<dbReference type="Proteomes" id="UP000429980">
    <property type="component" value="Unassembled WGS sequence"/>
</dbReference>
<evidence type="ECO:0000313" key="2">
    <source>
        <dbReference type="EMBL" id="OLF92652.1"/>
    </source>
</evidence>
<dbReference type="AlphaFoldDB" id="A0A6I7TTQ1"/>
<evidence type="ECO:0000259" key="1">
    <source>
        <dbReference type="Pfam" id="PF18899"/>
    </source>
</evidence>
<sequence length="306" mass="36006">MNLFQLHHQDMKEIREIPFEKEKDIQHLCEKNLKQLLGLKFIASEFRVAGFRIDTLAFDDQTQSFVIIEYKNKKHSSVIDQGYAYLSIMLNNKADFILEYNENQEKLLKRNSVDWSQSRVIFISPEFTTHQKESINFRDLPMELWEIKRYENDLLQMNPIRPNGASGSINTISNQSEAIEQVSREIKVFTEEDHLVRKPDEVIDLYQQLKEEILNVGDNISVKATKLYIAFTVHKRNMVDVLLLKKGLKIWINAKRGELDDPMDLFRDVANTGHWGNGDYEIQIDDEKHIEYIVDLVKQVYEKNKV</sequence>
<dbReference type="Proteomes" id="UP000185604">
    <property type="component" value="Unassembled WGS sequence"/>
</dbReference>
<dbReference type="Pfam" id="PF18899">
    <property type="entry name" value="DUF5655"/>
    <property type="match status" value="1"/>
</dbReference>
<dbReference type="EMBL" id="NILF01000027">
    <property type="protein sequence ID" value="TWL40106.1"/>
    <property type="molecule type" value="Genomic_DNA"/>
</dbReference>
<keyword evidence="5" id="KW-1185">Reference proteome</keyword>
<protein>
    <submittedName>
        <fullName evidence="2">Transporter</fullName>
    </submittedName>
</protein>
<dbReference type="InterPro" id="IPR011856">
    <property type="entry name" value="tRNA_endonuc-like_dom_sf"/>
</dbReference>
<dbReference type="Gene3D" id="3.40.1350.10">
    <property type="match status" value="1"/>
</dbReference>
<reference evidence="2 4" key="1">
    <citation type="journal article" date="2016" name="Front. Microbiol.">
        <title>High-Level Heat Resistance of Spores of Bacillus amyloliquefaciens and Bacillus licheniformis Results from the Presence of a spoVA Operon in a Tn1546 Transposon.</title>
        <authorList>
            <person name="Berendsen E.M."/>
            <person name="Koning R.A."/>
            <person name="Boekhorst J."/>
            <person name="de Jong A."/>
            <person name="Kuipers O.P."/>
            <person name="Wells-Bennik M.H."/>
        </authorList>
    </citation>
    <scope>NUCLEOTIDE SEQUENCE [LARGE SCALE GENOMIC DNA]</scope>
    <source>
        <strain evidence="2 4">B4121</strain>
    </source>
</reference>
<feature type="domain" description="DUF5655" evidence="1">
    <location>
        <begin position="192"/>
        <end position="302"/>
    </location>
</feature>
<evidence type="ECO:0000313" key="5">
    <source>
        <dbReference type="Proteomes" id="UP000429980"/>
    </source>
</evidence>
<accession>A0A6I7TTQ1</accession>
<dbReference type="EMBL" id="LKPO01000016">
    <property type="protein sequence ID" value="OLF92652.1"/>
    <property type="molecule type" value="Genomic_DNA"/>
</dbReference>
<name>A0A6I7TTQ1_9BACI</name>
<comment type="caution">
    <text evidence="2">The sequence shown here is derived from an EMBL/GenBank/DDBJ whole genome shotgun (WGS) entry which is preliminary data.</text>
</comment>
<proteinExistence type="predicted"/>
<evidence type="ECO:0000313" key="3">
    <source>
        <dbReference type="EMBL" id="TWL40106.1"/>
    </source>
</evidence>